<dbReference type="Pfam" id="PF09115">
    <property type="entry name" value="DNApol3-delta_C"/>
    <property type="match status" value="1"/>
</dbReference>
<organism evidence="9 10">
    <name type="scientific">Desulfotruncus arcticus DSM 17038</name>
    <dbReference type="NCBI Taxonomy" id="1121424"/>
    <lineage>
        <taxon>Bacteria</taxon>
        <taxon>Bacillati</taxon>
        <taxon>Bacillota</taxon>
        <taxon>Clostridia</taxon>
        <taxon>Eubacteriales</taxon>
        <taxon>Desulfallaceae</taxon>
        <taxon>Desulfotruncus</taxon>
    </lineage>
</organism>
<dbReference type="OrthoDB" id="9810148at2"/>
<dbReference type="Gene3D" id="3.40.50.300">
    <property type="entry name" value="P-loop containing nucleotide triphosphate hydrolases"/>
    <property type="match status" value="1"/>
</dbReference>
<dbReference type="SUPFAM" id="SSF52540">
    <property type="entry name" value="P-loop containing nucleoside triphosphate hydrolases"/>
    <property type="match status" value="1"/>
</dbReference>
<name>A0A1I2WCA4_9FIRM</name>
<gene>
    <name evidence="9" type="ORF">SAMN05660649_03417</name>
</gene>
<evidence type="ECO:0000313" key="9">
    <source>
        <dbReference type="EMBL" id="SFG98912.1"/>
    </source>
</evidence>
<dbReference type="InterPro" id="IPR027417">
    <property type="entry name" value="P-loop_NTPase"/>
</dbReference>
<sequence>MLFWRDLAGHERIKESLFKARQLGRISHAYLFSGPPGVGKKTAGLAWARALLCKKGDTDACGFCYDCQLFERGAHPDLKIIRSQGASIKIAQLRELQDSAALTSFGGGRQVYLIEQAEKMTNAAANCFLKILEEPPAGVVFILVADDGMAMLSTVMSRCQHYRFNPLPEDDVLQVLGRTCGGNNDQARVAARMSMGCPGRALLMLNGSDQREEMLQLLMSLTGQRRYLPVDGLGLDGREDLDGFINCTRLFFRDALVWKISGSTELLINIDYQEAIAELAGAYEEQDLVDILLTLEKSARRLAGNANQRLLIDSLVLQITGSEREV</sequence>
<dbReference type="GO" id="GO:0003887">
    <property type="term" value="F:DNA-directed DNA polymerase activity"/>
    <property type="evidence" value="ECO:0007669"/>
    <property type="project" value="InterPro"/>
</dbReference>
<evidence type="ECO:0000256" key="6">
    <source>
        <dbReference type="ARBA" id="ARBA00022932"/>
    </source>
</evidence>
<evidence type="ECO:0000256" key="1">
    <source>
        <dbReference type="ARBA" id="ARBA00012417"/>
    </source>
</evidence>
<dbReference type="Proteomes" id="UP000199337">
    <property type="component" value="Unassembled WGS sequence"/>
</dbReference>
<dbReference type="EMBL" id="FOOX01000013">
    <property type="protein sequence ID" value="SFG98912.1"/>
    <property type="molecule type" value="Genomic_DNA"/>
</dbReference>
<feature type="domain" description="DNA polymerase III delta subunit C-terminal" evidence="8">
    <location>
        <begin position="239"/>
        <end position="319"/>
    </location>
</feature>
<dbReference type="InterPro" id="IPR015199">
    <property type="entry name" value="DNA_pol_III_delta_C"/>
</dbReference>
<protein>
    <recommendedName>
        <fullName evidence="2">DNA polymerase III subunit delta'</fullName>
        <ecNumber evidence="1">2.7.7.7</ecNumber>
    </recommendedName>
</protein>
<dbReference type="AlphaFoldDB" id="A0A1I2WCA4"/>
<evidence type="ECO:0000256" key="3">
    <source>
        <dbReference type="ARBA" id="ARBA00022679"/>
    </source>
</evidence>
<dbReference type="STRING" id="341036.SAMN05660649_03417"/>
<reference evidence="10" key="1">
    <citation type="submission" date="2016-10" db="EMBL/GenBank/DDBJ databases">
        <authorList>
            <person name="Varghese N."/>
            <person name="Submissions S."/>
        </authorList>
    </citation>
    <scope>NUCLEOTIDE SEQUENCE [LARGE SCALE GENOMIC DNA]</scope>
    <source>
        <strain evidence="10">DSM 17038</strain>
    </source>
</reference>
<dbReference type="InterPro" id="IPR050238">
    <property type="entry name" value="DNA_Rep/Repair_Clamp_Loader"/>
</dbReference>
<evidence type="ECO:0000259" key="8">
    <source>
        <dbReference type="Pfam" id="PF09115"/>
    </source>
</evidence>
<dbReference type="Pfam" id="PF13177">
    <property type="entry name" value="DNA_pol3_delta2"/>
    <property type="match status" value="1"/>
</dbReference>
<dbReference type="InterPro" id="IPR004622">
    <property type="entry name" value="DNA_pol_HolB"/>
</dbReference>
<dbReference type="EC" id="2.7.7.7" evidence="1"/>
<evidence type="ECO:0000256" key="2">
    <source>
        <dbReference type="ARBA" id="ARBA00014363"/>
    </source>
</evidence>
<keyword evidence="5" id="KW-0235">DNA replication</keyword>
<accession>A0A1I2WCA4</accession>
<keyword evidence="3" id="KW-0808">Transferase</keyword>
<proteinExistence type="predicted"/>
<keyword evidence="4" id="KW-0548">Nucleotidyltransferase</keyword>
<evidence type="ECO:0000313" key="10">
    <source>
        <dbReference type="Proteomes" id="UP000199337"/>
    </source>
</evidence>
<dbReference type="PANTHER" id="PTHR11669:SF8">
    <property type="entry name" value="DNA POLYMERASE III SUBUNIT DELTA"/>
    <property type="match status" value="1"/>
</dbReference>
<evidence type="ECO:0000256" key="4">
    <source>
        <dbReference type="ARBA" id="ARBA00022695"/>
    </source>
</evidence>
<keyword evidence="6" id="KW-0239">DNA-directed DNA polymerase</keyword>
<dbReference type="NCBIfam" id="TIGR00678">
    <property type="entry name" value="holB"/>
    <property type="match status" value="1"/>
</dbReference>
<dbReference type="PANTHER" id="PTHR11669">
    <property type="entry name" value="REPLICATION FACTOR C / DNA POLYMERASE III GAMMA-TAU SUBUNIT"/>
    <property type="match status" value="1"/>
</dbReference>
<dbReference type="RefSeq" id="WP_092472568.1">
    <property type="nucleotide sequence ID" value="NZ_FOOX01000013.1"/>
</dbReference>
<evidence type="ECO:0000256" key="7">
    <source>
        <dbReference type="ARBA" id="ARBA00049244"/>
    </source>
</evidence>
<dbReference type="GO" id="GO:0006261">
    <property type="term" value="P:DNA-templated DNA replication"/>
    <property type="evidence" value="ECO:0007669"/>
    <property type="project" value="TreeGrafter"/>
</dbReference>
<dbReference type="GO" id="GO:0008408">
    <property type="term" value="F:3'-5' exonuclease activity"/>
    <property type="evidence" value="ECO:0007669"/>
    <property type="project" value="InterPro"/>
</dbReference>
<comment type="catalytic activity">
    <reaction evidence="7">
        <text>DNA(n) + a 2'-deoxyribonucleoside 5'-triphosphate = DNA(n+1) + diphosphate</text>
        <dbReference type="Rhea" id="RHEA:22508"/>
        <dbReference type="Rhea" id="RHEA-COMP:17339"/>
        <dbReference type="Rhea" id="RHEA-COMP:17340"/>
        <dbReference type="ChEBI" id="CHEBI:33019"/>
        <dbReference type="ChEBI" id="CHEBI:61560"/>
        <dbReference type="ChEBI" id="CHEBI:173112"/>
        <dbReference type="EC" id="2.7.7.7"/>
    </reaction>
</comment>
<keyword evidence="10" id="KW-1185">Reference proteome</keyword>
<evidence type="ECO:0000256" key="5">
    <source>
        <dbReference type="ARBA" id="ARBA00022705"/>
    </source>
</evidence>